<sequence length="313" mass="32860">MTSAPTNTAPTNTAPTNTAPTNTAPTNTAPTNTAPTNTASTNAASTNAASVSQRYRDPSRTELAHSNATLDVLLGHHSVRSFSPEPIDTATLETIAAAAQSAPTSSNLQAWSVVAVRDPARKSRLAALAGDQGFIAQAPVFLVFVADLGRARRLAERHDAPLEGADYLESTLLGFIDAALGAQNAVVAAESLGYGTVYVGAVRNNPELISEELGLPPSAFPAFGLAIGRPDGDTAGIKPRLPVSAVLHHETYDVEASDDGVVTYDERLAEYNREQGRSAQWTAAVLARLRDASSLKGRDKIRHSLASRGWPSN</sequence>
<evidence type="ECO:0000256" key="5">
    <source>
        <dbReference type="SAM" id="MobiDB-lite"/>
    </source>
</evidence>
<keyword evidence="8" id="KW-1185">Reference proteome</keyword>
<dbReference type="InterPro" id="IPR000415">
    <property type="entry name" value="Nitroreductase-like"/>
</dbReference>
<dbReference type="GO" id="GO:0016491">
    <property type="term" value="F:oxidoreductase activity"/>
    <property type="evidence" value="ECO:0007669"/>
    <property type="project" value="UniProtKB-KW"/>
</dbReference>
<evidence type="ECO:0000313" key="7">
    <source>
        <dbReference type="EMBL" id="SNS62825.1"/>
    </source>
</evidence>
<evidence type="ECO:0000256" key="2">
    <source>
        <dbReference type="ARBA" id="ARBA00022630"/>
    </source>
</evidence>
<dbReference type="EMBL" id="FZOW01000004">
    <property type="protein sequence ID" value="SNS62825.1"/>
    <property type="molecule type" value="Genomic_DNA"/>
</dbReference>
<dbReference type="InterPro" id="IPR029479">
    <property type="entry name" value="Nitroreductase"/>
</dbReference>
<dbReference type="Pfam" id="PF00881">
    <property type="entry name" value="Nitroreductase"/>
    <property type="match status" value="1"/>
</dbReference>
<dbReference type="AlphaFoldDB" id="A0A239G1G1"/>
<evidence type="ECO:0000256" key="1">
    <source>
        <dbReference type="ARBA" id="ARBA00008366"/>
    </source>
</evidence>
<feature type="domain" description="Nitroreductase" evidence="6">
    <location>
        <begin position="75"/>
        <end position="229"/>
    </location>
</feature>
<evidence type="ECO:0000256" key="3">
    <source>
        <dbReference type="ARBA" id="ARBA00022643"/>
    </source>
</evidence>
<keyword evidence="2" id="KW-0285">Flavoprotein</keyword>
<feature type="region of interest" description="Disordered" evidence="5">
    <location>
        <begin position="1"/>
        <end position="61"/>
    </location>
</feature>
<evidence type="ECO:0000256" key="4">
    <source>
        <dbReference type="ARBA" id="ARBA00023002"/>
    </source>
</evidence>
<evidence type="ECO:0000259" key="6">
    <source>
        <dbReference type="Pfam" id="PF00881"/>
    </source>
</evidence>
<accession>A0A239G1G1</accession>
<reference evidence="8" key="1">
    <citation type="submission" date="2017-06" db="EMBL/GenBank/DDBJ databases">
        <authorList>
            <person name="Varghese N."/>
            <person name="Submissions S."/>
        </authorList>
    </citation>
    <scope>NUCLEOTIDE SEQUENCE [LARGE SCALE GENOMIC DNA]</scope>
    <source>
        <strain evidence="8">JCM 23211</strain>
    </source>
</reference>
<dbReference type="PANTHER" id="PTHR43425:SF2">
    <property type="entry name" value="OXYGEN-INSENSITIVE NADPH NITROREDUCTASE"/>
    <property type="match status" value="1"/>
</dbReference>
<dbReference type="CDD" id="cd02146">
    <property type="entry name" value="NfsA-like"/>
    <property type="match status" value="1"/>
</dbReference>
<protein>
    <submittedName>
        <fullName evidence="7">Nitroreductase</fullName>
    </submittedName>
</protein>
<dbReference type="Gene3D" id="3.40.109.10">
    <property type="entry name" value="NADH Oxidase"/>
    <property type="match status" value="1"/>
</dbReference>
<dbReference type="PANTHER" id="PTHR43425">
    <property type="entry name" value="OXYGEN-INSENSITIVE NADPH NITROREDUCTASE"/>
    <property type="match status" value="1"/>
</dbReference>
<proteinExistence type="inferred from homology"/>
<organism evidence="7 8">
    <name type="scientific">Rhodococcoides kyotonense</name>
    <dbReference type="NCBI Taxonomy" id="398843"/>
    <lineage>
        <taxon>Bacteria</taxon>
        <taxon>Bacillati</taxon>
        <taxon>Actinomycetota</taxon>
        <taxon>Actinomycetes</taxon>
        <taxon>Mycobacteriales</taxon>
        <taxon>Nocardiaceae</taxon>
        <taxon>Rhodococcoides</taxon>
    </lineage>
</organism>
<dbReference type="InterPro" id="IPR016446">
    <property type="entry name" value="Flavin_OxRdtase_Frp"/>
</dbReference>
<keyword evidence="3" id="KW-0288">FMN</keyword>
<keyword evidence="4" id="KW-0560">Oxidoreductase</keyword>
<gene>
    <name evidence="7" type="ORF">SAMN05421642_1049</name>
</gene>
<comment type="similarity">
    <text evidence="1">Belongs to the flavin oxidoreductase frp family.</text>
</comment>
<feature type="compositionally biased region" description="Low complexity" evidence="5">
    <location>
        <begin position="1"/>
        <end position="50"/>
    </location>
</feature>
<evidence type="ECO:0000313" key="8">
    <source>
        <dbReference type="Proteomes" id="UP000198327"/>
    </source>
</evidence>
<name>A0A239G1G1_9NOCA</name>
<dbReference type="SUPFAM" id="SSF55469">
    <property type="entry name" value="FMN-dependent nitroreductase-like"/>
    <property type="match status" value="1"/>
</dbReference>
<dbReference type="Proteomes" id="UP000198327">
    <property type="component" value="Unassembled WGS sequence"/>
</dbReference>